<dbReference type="OrthoDB" id="8945243at2"/>
<feature type="region of interest" description="Disordered" evidence="1">
    <location>
        <begin position="1"/>
        <end position="31"/>
    </location>
</feature>
<gene>
    <name evidence="2" type="ORF">PAN31108_03991</name>
</gene>
<evidence type="ECO:0000313" key="2">
    <source>
        <dbReference type="EMBL" id="VVE38072.1"/>
    </source>
</evidence>
<evidence type="ECO:0000256" key="1">
    <source>
        <dbReference type="SAM" id="MobiDB-lite"/>
    </source>
</evidence>
<protein>
    <submittedName>
        <fullName evidence="2">Uncharacterized protein</fullName>
    </submittedName>
</protein>
<keyword evidence="3" id="KW-1185">Reference proteome</keyword>
<name>A0A5E4XPT5_9BURK</name>
<dbReference type="RefSeq" id="WP_150670510.1">
    <property type="nucleotide sequence ID" value="NZ_CABPSB010000017.1"/>
</dbReference>
<evidence type="ECO:0000313" key="3">
    <source>
        <dbReference type="Proteomes" id="UP000406256"/>
    </source>
</evidence>
<feature type="compositionally biased region" description="Basic and acidic residues" evidence="1">
    <location>
        <begin position="8"/>
        <end position="19"/>
    </location>
</feature>
<proteinExistence type="predicted"/>
<accession>A0A5E4XPT5</accession>
<organism evidence="2 3">
    <name type="scientific">Pandoraea anhela</name>
    <dbReference type="NCBI Taxonomy" id="2508295"/>
    <lineage>
        <taxon>Bacteria</taxon>
        <taxon>Pseudomonadati</taxon>
        <taxon>Pseudomonadota</taxon>
        <taxon>Betaproteobacteria</taxon>
        <taxon>Burkholderiales</taxon>
        <taxon>Burkholderiaceae</taxon>
        <taxon>Pandoraea</taxon>
    </lineage>
</organism>
<reference evidence="2 3" key="1">
    <citation type="submission" date="2019-08" db="EMBL/GenBank/DDBJ databases">
        <authorList>
            <person name="Peeters C."/>
        </authorList>
    </citation>
    <scope>NUCLEOTIDE SEQUENCE [LARGE SCALE GENOMIC DNA]</scope>
    <source>
        <strain evidence="2 3">LMG 31108</strain>
    </source>
</reference>
<dbReference type="Proteomes" id="UP000406256">
    <property type="component" value="Unassembled WGS sequence"/>
</dbReference>
<dbReference type="AlphaFoldDB" id="A0A5E4XPT5"/>
<dbReference type="EMBL" id="CABPSB010000017">
    <property type="protein sequence ID" value="VVE38072.1"/>
    <property type="molecule type" value="Genomic_DNA"/>
</dbReference>
<sequence>MILDVDDAGSRRSSDDVAYHGEAGSSVSETKTKMQIAKEVYKRMMRRKQVTRKEIIAQFVAEAGLSKDGASTYYQKIKANHAPTGKR</sequence>